<keyword evidence="4" id="KW-1003">Cell membrane</keyword>
<dbReference type="Pfam" id="PF00005">
    <property type="entry name" value="ABC_tran"/>
    <property type="match status" value="1"/>
</dbReference>
<keyword evidence="5" id="KW-0547">Nucleotide-binding</keyword>
<keyword evidence="9" id="KW-1185">Reference proteome</keyword>
<dbReference type="InterPro" id="IPR047641">
    <property type="entry name" value="ABC_transpr_MalK/UgpC-like"/>
</dbReference>
<dbReference type="SMART" id="SM00382">
    <property type="entry name" value="AAA"/>
    <property type="match status" value="1"/>
</dbReference>
<evidence type="ECO:0000259" key="7">
    <source>
        <dbReference type="PROSITE" id="PS50893"/>
    </source>
</evidence>
<dbReference type="Gene3D" id="2.40.50.140">
    <property type="entry name" value="Nucleic acid-binding proteins"/>
    <property type="match status" value="1"/>
</dbReference>
<dbReference type="GO" id="GO:0005524">
    <property type="term" value="F:ATP binding"/>
    <property type="evidence" value="ECO:0007669"/>
    <property type="project" value="UniProtKB-KW"/>
</dbReference>
<dbReference type="SUPFAM" id="SSF52540">
    <property type="entry name" value="P-loop containing nucleoside triphosphate hydrolases"/>
    <property type="match status" value="1"/>
</dbReference>
<reference evidence="8" key="2">
    <citation type="submission" date="2023-07" db="EMBL/GenBank/DDBJ databases">
        <authorList>
            <person name="Sun H."/>
        </authorList>
    </citation>
    <scope>NUCLEOTIDE SEQUENCE</scope>
    <source>
        <strain evidence="8">05753</strain>
    </source>
</reference>
<dbReference type="InterPro" id="IPR017871">
    <property type="entry name" value="ABC_transporter-like_CS"/>
</dbReference>
<dbReference type="PANTHER" id="PTHR43875">
    <property type="entry name" value="MALTODEXTRIN IMPORT ATP-BINDING PROTEIN MSMX"/>
    <property type="match status" value="1"/>
</dbReference>
<evidence type="ECO:0000256" key="1">
    <source>
        <dbReference type="ARBA" id="ARBA00004417"/>
    </source>
</evidence>
<dbReference type="PROSITE" id="PS00211">
    <property type="entry name" value="ABC_TRANSPORTER_1"/>
    <property type="match status" value="1"/>
</dbReference>
<dbReference type="PROSITE" id="PS50893">
    <property type="entry name" value="ABC_TRANSPORTER_2"/>
    <property type="match status" value="1"/>
</dbReference>
<evidence type="ECO:0000256" key="3">
    <source>
        <dbReference type="ARBA" id="ARBA00022448"/>
    </source>
</evidence>
<dbReference type="InterPro" id="IPR003439">
    <property type="entry name" value="ABC_transporter-like_ATP-bd"/>
</dbReference>
<evidence type="ECO:0000313" key="8">
    <source>
        <dbReference type="EMBL" id="MDO1580716.1"/>
    </source>
</evidence>
<keyword evidence="4" id="KW-0472">Membrane</keyword>
<dbReference type="InterPro" id="IPR027417">
    <property type="entry name" value="P-loop_NTPase"/>
</dbReference>
<evidence type="ECO:0000313" key="9">
    <source>
        <dbReference type="Proteomes" id="UP001169006"/>
    </source>
</evidence>
<dbReference type="Gene3D" id="2.40.50.100">
    <property type="match status" value="1"/>
</dbReference>
<keyword evidence="6 8" id="KW-0067">ATP-binding</keyword>
<evidence type="ECO:0000256" key="4">
    <source>
        <dbReference type="ARBA" id="ARBA00022519"/>
    </source>
</evidence>
<accession>A0ABT8SQP6</accession>
<evidence type="ECO:0000256" key="2">
    <source>
        <dbReference type="ARBA" id="ARBA00005417"/>
    </source>
</evidence>
<keyword evidence="3" id="KW-0813">Transport</keyword>
<gene>
    <name evidence="8" type="ORF">Q2T52_01285</name>
</gene>
<comment type="caution">
    <text evidence="8">The sequence shown here is derived from an EMBL/GenBank/DDBJ whole genome shotgun (WGS) entry which is preliminary data.</text>
</comment>
<dbReference type="Gene3D" id="3.40.50.300">
    <property type="entry name" value="P-loop containing nucleotide triphosphate hydrolases"/>
    <property type="match status" value="1"/>
</dbReference>
<comment type="subcellular location">
    <subcellularLocation>
        <location evidence="1">Cell inner membrane</location>
        <topology evidence="1">Peripheral membrane protein</topology>
    </subcellularLocation>
</comment>
<dbReference type="RefSeq" id="WP_302074872.1">
    <property type="nucleotide sequence ID" value="NZ_JAUKWQ010000001.1"/>
</dbReference>
<dbReference type="InterPro" id="IPR040582">
    <property type="entry name" value="OB_MalK-like"/>
</dbReference>
<proteinExistence type="inferred from homology"/>
<evidence type="ECO:0000256" key="6">
    <source>
        <dbReference type="ARBA" id="ARBA00022840"/>
    </source>
</evidence>
<dbReference type="InterPro" id="IPR012340">
    <property type="entry name" value="NA-bd_OB-fold"/>
</dbReference>
<sequence>MANSVSIRDLSLSFGAVTVLKDLNLDIRDGEFLVLLGSSGCGKSTLLNCIAGLLEPTDGQIFIKDKNVTWEEPKDRGIGMVFQSYALYPQMTVEKNLSFGLQVAKMPKLEIDKRVARAAEILQIGPLLKRRPAALSGGQRQRVAIGRALVRDVDVFLFDEPLSNLDAKLRSELRVEIKRLHQQLKNTMIYVTHDQIEALTLADRIAIMKSGVIQQLDDPMVIYNRPRNLFVAGFIGSPSMNFLRGEIANANDRLVFRTQGVDFSLAGYQTSETLVPGRKVVLGVRPEHIAVDGDVQGGERHEAVVDIEEPMGADNLLWLKHAGHTLAVRTGGARRYAPGTRLTLGFDMSLASLFDAETEDRI</sequence>
<reference evidence="8" key="1">
    <citation type="journal article" date="2015" name="Int. J. Syst. Evol. Microbiol.">
        <title>Rhizobium oryzicola sp. nov., potential plant-growth-promoting endophytic bacteria isolated from rice roots.</title>
        <authorList>
            <person name="Zhang X.X."/>
            <person name="Gao J.S."/>
            <person name="Cao Y.H."/>
            <person name="Sheirdil R.A."/>
            <person name="Wang X.C."/>
            <person name="Zhang L."/>
        </authorList>
    </citation>
    <scope>NUCLEOTIDE SEQUENCE</scope>
    <source>
        <strain evidence="8">05753</strain>
    </source>
</reference>
<feature type="domain" description="ABC transporter" evidence="7">
    <location>
        <begin position="5"/>
        <end position="235"/>
    </location>
</feature>
<dbReference type="SUPFAM" id="SSF50331">
    <property type="entry name" value="MOP-like"/>
    <property type="match status" value="1"/>
</dbReference>
<protein>
    <submittedName>
        <fullName evidence="8">ABC transporter ATP-binding protein</fullName>
    </submittedName>
</protein>
<dbReference type="InterPro" id="IPR003593">
    <property type="entry name" value="AAA+_ATPase"/>
</dbReference>
<dbReference type="InterPro" id="IPR015855">
    <property type="entry name" value="ABC_transpr_MalK-like"/>
</dbReference>
<dbReference type="Proteomes" id="UP001169006">
    <property type="component" value="Unassembled WGS sequence"/>
</dbReference>
<dbReference type="EMBL" id="JAUKWQ010000001">
    <property type="protein sequence ID" value="MDO1580716.1"/>
    <property type="molecule type" value="Genomic_DNA"/>
</dbReference>
<comment type="similarity">
    <text evidence="2">Belongs to the ABC transporter superfamily.</text>
</comment>
<dbReference type="InterPro" id="IPR008995">
    <property type="entry name" value="Mo/tungstate-bd_C_term_dom"/>
</dbReference>
<dbReference type="PANTHER" id="PTHR43875:SF14">
    <property type="entry name" value="ABC TRANSPORTER ATP-BINDING PROTEIN"/>
    <property type="match status" value="1"/>
</dbReference>
<keyword evidence="4" id="KW-0997">Cell inner membrane</keyword>
<organism evidence="8 9">
    <name type="scientific">Rhizobium oryzicola</name>
    <dbReference type="NCBI Taxonomy" id="1232668"/>
    <lineage>
        <taxon>Bacteria</taxon>
        <taxon>Pseudomonadati</taxon>
        <taxon>Pseudomonadota</taxon>
        <taxon>Alphaproteobacteria</taxon>
        <taxon>Hyphomicrobiales</taxon>
        <taxon>Rhizobiaceae</taxon>
        <taxon>Rhizobium/Agrobacterium group</taxon>
        <taxon>Rhizobium</taxon>
    </lineage>
</organism>
<dbReference type="CDD" id="cd03301">
    <property type="entry name" value="ABC_MalK_N"/>
    <property type="match status" value="1"/>
</dbReference>
<name>A0ABT8SQP6_9HYPH</name>
<evidence type="ECO:0000256" key="5">
    <source>
        <dbReference type="ARBA" id="ARBA00022741"/>
    </source>
</evidence>
<dbReference type="Pfam" id="PF17912">
    <property type="entry name" value="OB_MalK"/>
    <property type="match status" value="1"/>
</dbReference>